<dbReference type="Proteomes" id="UP001500729">
    <property type="component" value="Unassembled WGS sequence"/>
</dbReference>
<accession>A0ABP3PAJ5</accession>
<dbReference type="InterPro" id="IPR002513">
    <property type="entry name" value="Tn3_Tnp_DDE_dom"/>
</dbReference>
<evidence type="ECO:0000313" key="2">
    <source>
        <dbReference type="EMBL" id="GAA0563687.1"/>
    </source>
</evidence>
<reference evidence="3" key="1">
    <citation type="journal article" date="2019" name="Int. J. Syst. Evol. Microbiol.">
        <title>The Global Catalogue of Microorganisms (GCM) 10K type strain sequencing project: providing services to taxonomists for standard genome sequencing and annotation.</title>
        <authorList>
            <consortium name="The Broad Institute Genomics Platform"/>
            <consortium name="The Broad Institute Genome Sequencing Center for Infectious Disease"/>
            <person name="Wu L."/>
            <person name="Ma J."/>
        </authorList>
    </citation>
    <scope>NUCLEOTIDE SEQUENCE [LARGE SCALE GENOMIC DNA]</scope>
    <source>
        <strain evidence="3">JCM 10303</strain>
    </source>
</reference>
<feature type="domain" description="Tn3 transposase DDE" evidence="1">
    <location>
        <begin position="1"/>
        <end position="46"/>
    </location>
</feature>
<name>A0ABP3PAJ5_SACER</name>
<keyword evidence="3" id="KW-1185">Reference proteome</keyword>
<dbReference type="EMBL" id="BAAAGS010000105">
    <property type="protein sequence ID" value="GAA0563687.1"/>
    <property type="molecule type" value="Genomic_DNA"/>
</dbReference>
<dbReference type="Pfam" id="PF01526">
    <property type="entry name" value="DDE_Tnp_Tn3"/>
    <property type="match status" value="1"/>
</dbReference>
<gene>
    <name evidence="2" type="ORF">GCM10009533_69910</name>
</gene>
<organism evidence="2 3">
    <name type="scientific">Saccharopolyspora erythraea</name>
    <name type="common">Streptomyces erythraeus</name>
    <dbReference type="NCBI Taxonomy" id="1836"/>
    <lineage>
        <taxon>Bacteria</taxon>
        <taxon>Bacillati</taxon>
        <taxon>Actinomycetota</taxon>
        <taxon>Actinomycetes</taxon>
        <taxon>Pseudonocardiales</taxon>
        <taxon>Pseudonocardiaceae</taxon>
        <taxon>Saccharopolyspora</taxon>
    </lineage>
</organism>
<evidence type="ECO:0000259" key="1">
    <source>
        <dbReference type="Pfam" id="PF01526"/>
    </source>
</evidence>
<sequence>MLRLVDDTGYRRDIRAQVNLQEGRQALARRIFHGQRGELRRRYIERIP</sequence>
<comment type="caution">
    <text evidence="2">The sequence shown here is derived from an EMBL/GenBank/DDBJ whole genome shotgun (WGS) entry which is preliminary data.</text>
</comment>
<proteinExistence type="predicted"/>
<protein>
    <recommendedName>
        <fullName evidence="1">Tn3 transposase DDE domain-containing protein</fullName>
    </recommendedName>
</protein>
<evidence type="ECO:0000313" key="3">
    <source>
        <dbReference type="Proteomes" id="UP001500729"/>
    </source>
</evidence>